<dbReference type="PANTHER" id="PTHR47961:SF12">
    <property type="entry name" value="HELICASE POLQ-LIKE"/>
    <property type="match status" value="1"/>
</dbReference>
<evidence type="ECO:0000313" key="5">
    <source>
        <dbReference type="EMBL" id="KRT79542.1"/>
    </source>
</evidence>
<proteinExistence type="predicted"/>
<evidence type="ECO:0000256" key="3">
    <source>
        <dbReference type="ARBA" id="ARBA00022806"/>
    </source>
</evidence>
<dbReference type="GO" id="GO:0016787">
    <property type="term" value="F:hydrolase activity"/>
    <property type="evidence" value="ECO:0007669"/>
    <property type="project" value="UniProtKB-KW"/>
</dbReference>
<reference evidence="5 6" key="1">
    <citation type="submission" date="2015-09" db="EMBL/GenBank/DDBJ databases">
        <title>Draft genome of the scarab beetle Oryctes borbonicus.</title>
        <authorList>
            <person name="Meyer J.M."/>
            <person name="Markov G.V."/>
            <person name="Baskaran P."/>
            <person name="Herrmann M."/>
            <person name="Sommer R.J."/>
            <person name="Roedelsperger C."/>
        </authorList>
    </citation>
    <scope>NUCLEOTIDE SEQUENCE [LARGE SCALE GENOMIC DNA]</scope>
    <source>
        <strain evidence="5">OB123</strain>
        <tissue evidence="5">Whole animal</tissue>
    </source>
</reference>
<evidence type="ECO:0000256" key="4">
    <source>
        <dbReference type="ARBA" id="ARBA00022840"/>
    </source>
</evidence>
<dbReference type="Gene3D" id="3.40.50.300">
    <property type="entry name" value="P-loop containing nucleotide triphosphate hydrolases"/>
    <property type="match status" value="1"/>
</dbReference>
<protein>
    <submittedName>
        <fullName evidence="5">Uncharacterized protein</fullName>
    </submittedName>
</protein>
<dbReference type="EMBL" id="LJIG01022630">
    <property type="protein sequence ID" value="KRT79542.1"/>
    <property type="molecule type" value="Genomic_DNA"/>
</dbReference>
<accession>A0A0T6AWR6</accession>
<name>A0A0T6AWR6_9SCAR</name>
<organism evidence="5 6">
    <name type="scientific">Oryctes borbonicus</name>
    <dbReference type="NCBI Taxonomy" id="1629725"/>
    <lineage>
        <taxon>Eukaryota</taxon>
        <taxon>Metazoa</taxon>
        <taxon>Ecdysozoa</taxon>
        <taxon>Arthropoda</taxon>
        <taxon>Hexapoda</taxon>
        <taxon>Insecta</taxon>
        <taxon>Pterygota</taxon>
        <taxon>Neoptera</taxon>
        <taxon>Endopterygota</taxon>
        <taxon>Coleoptera</taxon>
        <taxon>Polyphaga</taxon>
        <taxon>Scarabaeiformia</taxon>
        <taxon>Scarabaeidae</taxon>
        <taxon>Dynastinae</taxon>
        <taxon>Oryctes</taxon>
    </lineage>
</organism>
<keyword evidence="2" id="KW-0378">Hydrolase</keyword>
<keyword evidence="4" id="KW-0067">ATP-binding</keyword>
<gene>
    <name evidence="5" type="ORF">AMK59_6844</name>
</gene>
<dbReference type="GO" id="GO:0005524">
    <property type="term" value="F:ATP binding"/>
    <property type="evidence" value="ECO:0007669"/>
    <property type="project" value="UniProtKB-KW"/>
</dbReference>
<comment type="caution">
    <text evidence="5">The sequence shown here is derived from an EMBL/GenBank/DDBJ whole genome shotgun (WGS) entry which is preliminary data.</text>
</comment>
<feature type="non-terminal residue" evidence="5">
    <location>
        <position position="1"/>
    </location>
</feature>
<dbReference type="InterPro" id="IPR050474">
    <property type="entry name" value="Hel308_SKI2-like"/>
</dbReference>
<dbReference type="AlphaFoldDB" id="A0A0T6AWR6"/>
<dbReference type="OrthoDB" id="2320933at2759"/>
<sequence>ATIGNLAEICKFLNAEAYTQNFRPVELVEYVKCGNELAKINWNAKDEDDLLIFEKKCTFPYPERLKKIDPDFLGGLVMEVVPNDSCLIFCSSKKNCENVAHLLCRVLPV</sequence>
<dbReference type="InterPro" id="IPR027417">
    <property type="entry name" value="P-loop_NTPase"/>
</dbReference>
<dbReference type="Proteomes" id="UP000051574">
    <property type="component" value="Unassembled WGS sequence"/>
</dbReference>
<evidence type="ECO:0000313" key="6">
    <source>
        <dbReference type="Proteomes" id="UP000051574"/>
    </source>
</evidence>
<dbReference type="PANTHER" id="PTHR47961">
    <property type="entry name" value="DNA POLYMERASE THETA, PUTATIVE (AFU_ORTHOLOGUE AFUA_1G05260)-RELATED"/>
    <property type="match status" value="1"/>
</dbReference>
<dbReference type="SUPFAM" id="SSF52540">
    <property type="entry name" value="P-loop containing nucleoside triphosphate hydrolases"/>
    <property type="match status" value="1"/>
</dbReference>
<dbReference type="GO" id="GO:0004386">
    <property type="term" value="F:helicase activity"/>
    <property type="evidence" value="ECO:0007669"/>
    <property type="project" value="UniProtKB-KW"/>
</dbReference>
<keyword evidence="6" id="KW-1185">Reference proteome</keyword>
<evidence type="ECO:0000256" key="2">
    <source>
        <dbReference type="ARBA" id="ARBA00022801"/>
    </source>
</evidence>
<keyword evidence="3" id="KW-0347">Helicase</keyword>
<evidence type="ECO:0000256" key="1">
    <source>
        <dbReference type="ARBA" id="ARBA00022741"/>
    </source>
</evidence>
<keyword evidence="1" id="KW-0547">Nucleotide-binding</keyword>